<dbReference type="InterPro" id="IPR013424">
    <property type="entry name" value="Ice-binding_C"/>
</dbReference>
<evidence type="ECO:0000313" key="2">
    <source>
        <dbReference type="EMBL" id="VAV84930.1"/>
    </source>
</evidence>
<protein>
    <recommendedName>
        <fullName evidence="1">Ice-binding protein C-terminal domain-containing protein</fullName>
    </recommendedName>
</protein>
<reference evidence="2" key="1">
    <citation type="submission" date="2018-06" db="EMBL/GenBank/DDBJ databases">
        <authorList>
            <person name="Zhirakovskaya E."/>
        </authorList>
    </citation>
    <scope>NUCLEOTIDE SEQUENCE</scope>
</reference>
<feature type="domain" description="Ice-binding protein C-terminal" evidence="1">
    <location>
        <begin position="228"/>
        <end position="249"/>
    </location>
</feature>
<dbReference type="EMBL" id="UOEA01000077">
    <property type="protein sequence ID" value="VAV84930.1"/>
    <property type="molecule type" value="Genomic_DNA"/>
</dbReference>
<name>A0A3B0QU76_9ZZZZ</name>
<accession>A0A3B0QU76</accession>
<dbReference type="NCBIfam" id="NF038141">
    <property type="entry name" value="choice_anch_N"/>
    <property type="match status" value="1"/>
</dbReference>
<sequence>MRVKILRTLLIGVFFSIISMIGVRSALAVPVLQLYIDGAAFDPSTETWVSTESTFDLWVIGAVDKNTARFEESDGSYTGNIIKDVTLAMAFTGSGGTITLTPATTGILSDPSTPGAPVSYESSGALALENPPLAKHGIYPSVWENYSLGDFTLEDSPVGDFADPGTGYVFPTSFPNSGQINVYKVAVTGWESVHFDAFAPLSYGAVPADGPGAYHIAPYSHDAGYNVVPEPGTYILLGSGLLGLFFLRKKLKKA</sequence>
<gene>
    <name evidence="2" type="ORF">MNBD_DELTA01-858</name>
</gene>
<dbReference type="AlphaFoldDB" id="A0A3B0QU76"/>
<organism evidence="2">
    <name type="scientific">hydrothermal vent metagenome</name>
    <dbReference type="NCBI Taxonomy" id="652676"/>
    <lineage>
        <taxon>unclassified sequences</taxon>
        <taxon>metagenomes</taxon>
        <taxon>ecological metagenomes</taxon>
    </lineage>
</organism>
<dbReference type="Pfam" id="PF07589">
    <property type="entry name" value="PEP-CTERM"/>
    <property type="match status" value="1"/>
</dbReference>
<dbReference type="NCBIfam" id="TIGR02595">
    <property type="entry name" value="PEP_CTERM"/>
    <property type="match status" value="1"/>
</dbReference>
<proteinExistence type="predicted"/>
<evidence type="ECO:0000259" key="1">
    <source>
        <dbReference type="Pfam" id="PF07589"/>
    </source>
</evidence>